<dbReference type="Pfam" id="PF02361">
    <property type="entry name" value="CbiQ"/>
    <property type="match status" value="1"/>
</dbReference>
<feature type="transmembrane region" description="Helical" evidence="5">
    <location>
        <begin position="59"/>
        <end position="83"/>
    </location>
</feature>
<dbReference type="AlphaFoldDB" id="A0A1H9LIT9"/>
<feature type="transmembrane region" description="Helical" evidence="5">
    <location>
        <begin position="235"/>
        <end position="252"/>
    </location>
</feature>
<evidence type="ECO:0000256" key="3">
    <source>
        <dbReference type="ARBA" id="ARBA00022989"/>
    </source>
</evidence>
<dbReference type="CDD" id="cd16914">
    <property type="entry name" value="EcfT"/>
    <property type="match status" value="1"/>
</dbReference>
<dbReference type="RefSeq" id="WP_089738203.1">
    <property type="nucleotide sequence ID" value="NZ_FOGL01000001.1"/>
</dbReference>
<comment type="subcellular location">
    <subcellularLocation>
        <location evidence="1">Membrane</location>
        <topology evidence="1">Multi-pass membrane protein</topology>
    </subcellularLocation>
</comment>
<evidence type="ECO:0000313" key="7">
    <source>
        <dbReference type="Proteomes" id="UP000199687"/>
    </source>
</evidence>
<accession>A0A1H9LIT9</accession>
<feature type="transmembrane region" description="Helical" evidence="5">
    <location>
        <begin position="21"/>
        <end position="53"/>
    </location>
</feature>
<dbReference type="OrthoDB" id="92887at2"/>
<dbReference type="EMBL" id="FOGL01000001">
    <property type="protein sequence ID" value="SER11149.1"/>
    <property type="molecule type" value="Genomic_DNA"/>
</dbReference>
<protein>
    <submittedName>
        <fullName evidence="6">Energy-coupling factor transport system permease protein</fullName>
    </submittedName>
</protein>
<dbReference type="STRING" id="531814.SAMN04487944_101268"/>
<evidence type="ECO:0000256" key="1">
    <source>
        <dbReference type="ARBA" id="ARBA00004141"/>
    </source>
</evidence>
<proteinExistence type="predicted"/>
<evidence type="ECO:0000256" key="5">
    <source>
        <dbReference type="SAM" id="Phobius"/>
    </source>
</evidence>
<keyword evidence="4 5" id="KW-0472">Membrane</keyword>
<feature type="transmembrane region" description="Helical" evidence="5">
    <location>
        <begin position="103"/>
        <end position="126"/>
    </location>
</feature>
<dbReference type="Proteomes" id="UP000199687">
    <property type="component" value="Unassembled WGS sequence"/>
</dbReference>
<keyword evidence="2 5" id="KW-0812">Transmembrane</keyword>
<evidence type="ECO:0000256" key="2">
    <source>
        <dbReference type="ARBA" id="ARBA00022692"/>
    </source>
</evidence>
<sequence length="265" mass="31010">MSWELSSKQTWLHHVNPSIKLILLVVVFVGLLLIDYIHFHLYFVIGLSFIYFFMTGYSYKWLLLFTLPFIVIFISSFTSMAFFGEGDKTLYQFGLFHITEESLYRGLHLGIRSIIFGLLGLIFALTTKPVSLFYSTMQQYKLKPKIAYSFMAAIRLLPMIAEEVNTLRQAMKVRGVTFSHTISGIYERIRYYAVPILAQSIRRAHRMSIAMEAKQFNGNRGRTYYYQIKYGREDLFFCILLICGITVCYYLQTNFSFLPVERVLH</sequence>
<dbReference type="InterPro" id="IPR003339">
    <property type="entry name" value="ABC/ECF_trnsptr_transmembrane"/>
</dbReference>
<evidence type="ECO:0000313" key="6">
    <source>
        <dbReference type="EMBL" id="SER11149.1"/>
    </source>
</evidence>
<gene>
    <name evidence="6" type="ORF">SAMN04487944_101268</name>
</gene>
<name>A0A1H9LIT9_9BACI</name>
<dbReference type="PANTHER" id="PTHR33514:SF1">
    <property type="entry name" value="ABC TRANSPORTER PERMEASE"/>
    <property type="match status" value="1"/>
</dbReference>
<keyword evidence="7" id="KW-1185">Reference proteome</keyword>
<reference evidence="6 7" key="1">
    <citation type="submission" date="2016-10" db="EMBL/GenBank/DDBJ databases">
        <authorList>
            <person name="de Groot N.N."/>
        </authorList>
    </citation>
    <scope>NUCLEOTIDE SEQUENCE [LARGE SCALE GENOMIC DNA]</scope>
    <source>
        <strain evidence="6 7">CGMCC 1.7727</strain>
    </source>
</reference>
<dbReference type="GO" id="GO:0005886">
    <property type="term" value="C:plasma membrane"/>
    <property type="evidence" value="ECO:0007669"/>
    <property type="project" value="TreeGrafter"/>
</dbReference>
<evidence type="ECO:0000256" key="4">
    <source>
        <dbReference type="ARBA" id="ARBA00023136"/>
    </source>
</evidence>
<keyword evidence="3 5" id="KW-1133">Transmembrane helix</keyword>
<dbReference type="PANTHER" id="PTHR33514">
    <property type="entry name" value="PROTEIN ABCI12, CHLOROPLASTIC"/>
    <property type="match status" value="1"/>
</dbReference>
<organism evidence="6 7">
    <name type="scientific">Gracilibacillus ureilyticus</name>
    <dbReference type="NCBI Taxonomy" id="531814"/>
    <lineage>
        <taxon>Bacteria</taxon>
        <taxon>Bacillati</taxon>
        <taxon>Bacillota</taxon>
        <taxon>Bacilli</taxon>
        <taxon>Bacillales</taxon>
        <taxon>Bacillaceae</taxon>
        <taxon>Gracilibacillus</taxon>
    </lineage>
</organism>